<feature type="domain" description="RRM" evidence="7">
    <location>
        <begin position="5"/>
        <end position="80"/>
    </location>
</feature>
<dbReference type="PANTHER" id="PTHR16105">
    <property type="entry name" value="RNA-BINDING REGION-CONTAINING PROTEIN 3"/>
    <property type="match status" value="1"/>
</dbReference>
<keyword evidence="5" id="KW-0539">Nucleus</keyword>
<evidence type="ECO:0000256" key="1">
    <source>
        <dbReference type="ARBA" id="ARBA00004123"/>
    </source>
</evidence>
<evidence type="ECO:0000313" key="10">
    <source>
        <dbReference type="Proteomes" id="UP000009046"/>
    </source>
</evidence>
<dbReference type="InterPro" id="IPR012677">
    <property type="entry name" value="Nucleotide-bd_a/b_plait_sf"/>
</dbReference>
<dbReference type="GO" id="GO:0005689">
    <property type="term" value="C:U12-type spliceosomal complex"/>
    <property type="evidence" value="ECO:0007669"/>
    <property type="project" value="TreeGrafter"/>
</dbReference>
<evidence type="ECO:0000256" key="3">
    <source>
        <dbReference type="ARBA" id="ARBA00022737"/>
    </source>
</evidence>
<dbReference type="InterPro" id="IPR035979">
    <property type="entry name" value="RBD_domain_sf"/>
</dbReference>
<sequence>MHNLDTLLIKHLPNDFNDEEKEKFLKYFGAKEVKCISSKRKKYNIAFARFESIDAAKSVIHRLHQINIFGNFLSVEYAKDNKINFANNESKIEADNNENKENEKYYQQFIDKLTSWHSNVNFKQPVPCHLKYQYPAPDKQALTNILKMLITVPKFYTQVLHLMNKMNLPCPFGDDILPNVKLDVDPFYNENKEKEVKTTSESEISSDEEVKDKKELIPKSFKVKKKSKINISKPLKIPPPVVQKTKKTLFEEVFEKPYPEKETKKLKLSNITLISDQINQPGKTSSSESETTVGFAKTVTDSDLRYIYNKYLTPDTLNELNMYVKHFSLLSF</sequence>
<dbReference type="OrthoDB" id="448399at2759"/>
<dbReference type="Gene3D" id="3.30.70.330">
    <property type="match status" value="1"/>
</dbReference>
<dbReference type="GO" id="GO:0000398">
    <property type="term" value="P:mRNA splicing, via spliceosome"/>
    <property type="evidence" value="ECO:0007669"/>
    <property type="project" value="TreeGrafter"/>
</dbReference>
<dbReference type="EMBL" id="AAZO01003402">
    <property type="status" value="NOT_ANNOTATED_CDS"/>
    <property type="molecule type" value="Genomic_DNA"/>
</dbReference>
<dbReference type="PROSITE" id="PS50102">
    <property type="entry name" value="RRM"/>
    <property type="match status" value="1"/>
</dbReference>
<dbReference type="OMA" id="DDYSIGH"/>
<dbReference type="RefSeq" id="XP_002427081.1">
    <property type="nucleotide sequence ID" value="XM_002427036.1"/>
</dbReference>
<dbReference type="Pfam" id="PF00076">
    <property type="entry name" value="RRM_1"/>
    <property type="match status" value="1"/>
</dbReference>
<dbReference type="GeneID" id="8229714"/>
<dbReference type="SMART" id="SM00360">
    <property type="entry name" value="RRM"/>
    <property type="match status" value="1"/>
</dbReference>
<keyword evidence="4 6" id="KW-0694">RNA-binding</keyword>
<dbReference type="InterPro" id="IPR045164">
    <property type="entry name" value="RBM41/RNPC3"/>
</dbReference>
<dbReference type="InterPro" id="IPR034147">
    <property type="entry name" value="RBM40_RRM1"/>
</dbReference>
<dbReference type="AlphaFoldDB" id="E0VLT7"/>
<dbReference type="HOGENOM" id="CLU_837602_0_0_1"/>
<keyword evidence="3" id="KW-0677">Repeat</keyword>
<name>E0VLT7_PEDHC</name>
<dbReference type="CTD" id="8229714"/>
<dbReference type="Proteomes" id="UP000009046">
    <property type="component" value="Unassembled WGS sequence"/>
</dbReference>
<dbReference type="KEGG" id="phu:Phum_PHUM293630"/>
<dbReference type="FunCoup" id="E0VLT7">
    <property type="interactions" value="847"/>
</dbReference>
<evidence type="ECO:0000256" key="4">
    <source>
        <dbReference type="ARBA" id="ARBA00022884"/>
    </source>
</evidence>
<dbReference type="GO" id="GO:0030626">
    <property type="term" value="F:U12 snRNA binding"/>
    <property type="evidence" value="ECO:0007669"/>
    <property type="project" value="TreeGrafter"/>
</dbReference>
<evidence type="ECO:0000256" key="5">
    <source>
        <dbReference type="ARBA" id="ARBA00023242"/>
    </source>
</evidence>
<comment type="subcellular location">
    <subcellularLocation>
        <location evidence="1">Nucleus</location>
    </subcellularLocation>
</comment>
<dbReference type="GO" id="GO:0097157">
    <property type="term" value="F:pre-mRNA intronic binding"/>
    <property type="evidence" value="ECO:0007669"/>
    <property type="project" value="TreeGrafter"/>
</dbReference>
<proteinExistence type="predicted"/>
<dbReference type="InterPro" id="IPR000504">
    <property type="entry name" value="RRM_dom"/>
</dbReference>
<dbReference type="InParanoid" id="E0VLT7"/>
<evidence type="ECO:0000313" key="9">
    <source>
        <dbReference type="EnsemblMetazoa" id="PHUM293630-PA"/>
    </source>
</evidence>
<keyword evidence="10" id="KW-1185">Reference proteome</keyword>
<evidence type="ECO:0000256" key="6">
    <source>
        <dbReference type="PROSITE-ProRule" id="PRU00176"/>
    </source>
</evidence>
<dbReference type="SUPFAM" id="SSF54928">
    <property type="entry name" value="RNA-binding domain, RBD"/>
    <property type="match status" value="1"/>
</dbReference>
<dbReference type="EnsemblMetazoa" id="PHUM293630-RA">
    <property type="protein sequence ID" value="PHUM293630-PA"/>
    <property type="gene ID" value="PHUM293630"/>
</dbReference>
<reference evidence="8" key="1">
    <citation type="submission" date="2007-04" db="EMBL/GenBank/DDBJ databases">
        <title>Annotation of Pediculus humanus corporis strain USDA.</title>
        <authorList>
            <person name="Kirkness E."/>
            <person name="Hannick L."/>
            <person name="Hass B."/>
            <person name="Bruggner R."/>
            <person name="Lawson D."/>
            <person name="Bidwell S."/>
            <person name="Joardar V."/>
            <person name="Caler E."/>
            <person name="Walenz B."/>
            <person name="Inman J."/>
            <person name="Schobel S."/>
            <person name="Galinsky K."/>
            <person name="Amedeo P."/>
            <person name="Strausberg R."/>
        </authorList>
    </citation>
    <scope>NUCLEOTIDE SEQUENCE</scope>
    <source>
        <strain evidence="8">USDA</strain>
    </source>
</reference>
<organism>
    <name type="scientific">Pediculus humanus subsp. corporis</name>
    <name type="common">Body louse</name>
    <dbReference type="NCBI Taxonomy" id="121224"/>
    <lineage>
        <taxon>Eukaryota</taxon>
        <taxon>Metazoa</taxon>
        <taxon>Ecdysozoa</taxon>
        <taxon>Arthropoda</taxon>
        <taxon>Hexapoda</taxon>
        <taxon>Insecta</taxon>
        <taxon>Pterygota</taxon>
        <taxon>Neoptera</taxon>
        <taxon>Paraneoptera</taxon>
        <taxon>Psocodea</taxon>
        <taxon>Troctomorpha</taxon>
        <taxon>Phthiraptera</taxon>
        <taxon>Anoplura</taxon>
        <taxon>Pediculidae</taxon>
        <taxon>Pediculus</taxon>
    </lineage>
</organism>
<reference evidence="9" key="3">
    <citation type="submission" date="2021-02" db="UniProtKB">
        <authorList>
            <consortium name="EnsemblMetazoa"/>
        </authorList>
    </citation>
    <scope>IDENTIFICATION</scope>
    <source>
        <strain evidence="9">USDA</strain>
    </source>
</reference>
<evidence type="ECO:0000256" key="2">
    <source>
        <dbReference type="ARBA" id="ARBA00020364"/>
    </source>
</evidence>
<evidence type="ECO:0000259" key="7">
    <source>
        <dbReference type="PROSITE" id="PS50102"/>
    </source>
</evidence>
<dbReference type="EMBL" id="AAZO01003401">
    <property type="status" value="NOT_ANNOTATED_CDS"/>
    <property type="molecule type" value="Genomic_DNA"/>
</dbReference>
<accession>E0VLT7</accession>
<evidence type="ECO:0000313" key="8">
    <source>
        <dbReference type="EMBL" id="EEB14343.1"/>
    </source>
</evidence>
<reference evidence="8" key="2">
    <citation type="submission" date="2007-04" db="EMBL/GenBank/DDBJ databases">
        <title>The genome of the human body louse.</title>
        <authorList>
            <consortium name="The Human Body Louse Genome Consortium"/>
            <person name="Kirkness E."/>
            <person name="Walenz B."/>
            <person name="Hass B."/>
            <person name="Bruggner R."/>
            <person name="Strausberg R."/>
        </authorList>
    </citation>
    <scope>NUCLEOTIDE SEQUENCE</scope>
    <source>
        <strain evidence="8">USDA</strain>
    </source>
</reference>
<dbReference type="EMBL" id="DS235281">
    <property type="protein sequence ID" value="EEB14343.1"/>
    <property type="molecule type" value="Genomic_DNA"/>
</dbReference>
<dbReference type="CDD" id="cd12238">
    <property type="entry name" value="RRM1_RBM40_like"/>
    <property type="match status" value="1"/>
</dbReference>
<dbReference type="STRING" id="121224.E0VLT7"/>
<dbReference type="PANTHER" id="PTHR16105:SF0">
    <property type="entry name" value="RNA-BINDING REGION-CONTAINING PROTEIN 3"/>
    <property type="match status" value="1"/>
</dbReference>
<protein>
    <recommendedName>
        <fullName evidence="2">RNA-binding region-containing protein 3</fullName>
    </recommendedName>
</protein>
<gene>
    <name evidence="9" type="primary">8229714</name>
    <name evidence="8" type="ORF">Phum_PHUM293630</name>
</gene>
<dbReference type="VEuPathDB" id="VectorBase:PHUM293630"/>
<dbReference type="eggNOG" id="KOG4206">
    <property type="taxonomic scope" value="Eukaryota"/>
</dbReference>